<accession>A0ABQ2A1K6</accession>
<feature type="chain" id="PRO_5046776158" description="Kazal-like domain-containing protein" evidence="1">
    <location>
        <begin position="22"/>
        <end position="80"/>
    </location>
</feature>
<organism evidence="3 4">
    <name type="scientific">Hymenobacter frigidus</name>
    <dbReference type="NCBI Taxonomy" id="1524095"/>
    <lineage>
        <taxon>Bacteria</taxon>
        <taxon>Pseudomonadati</taxon>
        <taxon>Bacteroidota</taxon>
        <taxon>Cytophagia</taxon>
        <taxon>Cytophagales</taxon>
        <taxon>Hymenobacteraceae</taxon>
        <taxon>Hymenobacter</taxon>
    </lineage>
</organism>
<name>A0ABQ2A1K6_9BACT</name>
<dbReference type="CDD" id="cd00104">
    <property type="entry name" value="KAZAL_FS"/>
    <property type="match status" value="1"/>
</dbReference>
<dbReference type="InterPro" id="IPR002350">
    <property type="entry name" value="Kazal_dom"/>
</dbReference>
<keyword evidence="1" id="KW-0732">Signal</keyword>
<reference evidence="4" key="1">
    <citation type="journal article" date="2019" name="Int. J. Syst. Evol. Microbiol.">
        <title>The Global Catalogue of Microorganisms (GCM) 10K type strain sequencing project: providing services to taxonomists for standard genome sequencing and annotation.</title>
        <authorList>
            <consortium name="The Broad Institute Genomics Platform"/>
            <consortium name="The Broad Institute Genome Sequencing Center for Infectious Disease"/>
            <person name="Wu L."/>
            <person name="Ma J."/>
        </authorList>
    </citation>
    <scope>NUCLEOTIDE SEQUENCE [LARGE SCALE GENOMIC DNA]</scope>
    <source>
        <strain evidence="4">CGMCC 1.14966</strain>
    </source>
</reference>
<sequence length="80" mass="8260">MKTYWVLGAALLLAPACQRKAAPTATSCIDPAKVNPQGICTMEYAPVCGCDGKTYSNACAARNAGVRTYTTGPCTTSAPN</sequence>
<dbReference type="Gene3D" id="3.30.60.30">
    <property type="match status" value="1"/>
</dbReference>
<evidence type="ECO:0000256" key="1">
    <source>
        <dbReference type="SAM" id="SignalP"/>
    </source>
</evidence>
<evidence type="ECO:0000313" key="4">
    <source>
        <dbReference type="Proteomes" id="UP000637774"/>
    </source>
</evidence>
<dbReference type="InterPro" id="IPR036058">
    <property type="entry name" value="Kazal_dom_sf"/>
</dbReference>
<feature type="domain" description="Kazal-like" evidence="2">
    <location>
        <begin position="22"/>
        <end position="76"/>
    </location>
</feature>
<dbReference type="Proteomes" id="UP000637774">
    <property type="component" value="Unassembled WGS sequence"/>
</dbReference>
<comment type="caution">
    <text evidence="3">The sequence shown here is derived from an EMBL/GenBank/DDBJ whole genome shotgun (WGS) entry which is preliminary data.</text>
</comment>
<protein>
    <recommendedName>
        <fullName evidence="2">Kazal-like domain-containing protein</fullName>
    </recommendedName>
</protein>
<dbReference type="SUPFAM" id="SSF100895">
    <property type="entry name" value="Kazal-type serine protease inhibitors"/>
    <property type="match status" value="1"/>
</dbReference>
<dbReference type="Pfam" id="PF00050">
    <property type="entry name" value="Kazal_1"/>
    <property type="match status" value="1"/>
</dbReference>
<proteinExistence type="predicted"/>
<dbReference type="EMBL" id="BMGY01000011">
    <property type="protein sequence ID" value="GGH84399.1"/>
    <property type="molecule type" value="Genomic_DNA"/>
</dbReference>
<feature type="signal peptide" evidence="1">
    <location>
        <begin position="1"/>
        <end position="21"/>
    </location>
</feature>
<evidence type="ECO:0000313" key="3">
    <source>
        <dbReference type="EMBL" id="GGH84399.1"/>
    </source>
</evidence>
<dbReference type="SMART" id="SM00280">
    <property type="entry name" value="KAZAL"/>
    <property type="match status" value="1"/>
</dbReference>
<gene>
    <name evidence="3" type="ORF">GCM10011495_16230</name>
</gene>
<keyword evidence="4" id="KW-1185">Reference proteome</keyword>
<dbReference type="RefSeq" id="WP_188561555.1">
    <property type="nucleotide sequence ID" value="NZ_BMGY01000011.1"/>
</dbReference>
<evidence type="ECO:0000259" key="2">
    <source>
        <dbReference type="PROSITE" id="PS51465"/>
    </source>
</evidence>
<dbReference type="PROSITE" id="PS51465">
    <property type="entry name" value="KAZAL_2"/>
    <property type="match status" value="1"/>
</dbReference>